<dbReference type="InterPro" id="IPR050595">
    <property type="entry name" value="Bact_response_regulator"/>
</dbReference>
<feature type="modified residue" description="4-aspartylphosphate" evidence="2">
    <location>
        <position position="55"/>
    </location>
</feature>
<reference evidence="4" key="2">
    <citation type="submission" date="2022-10" db="EMBL/GenBank/DDBJ databases">
        <authorList>
            <person name="Aronson H.S."/>
        </authorList>
    </citation>
    <scope>NUCLEOTIDE SEQUENCE</scope>
    <source>
        <strain evidence="4">RS19-109</strain>
    </source>
</reference>
<dbReference type="PANTHER" id="PTHR44591:SF3">
    <property type="entry name" value="RESPONSE REGULATORY DOMAIN-CONTAINING PROTEIN"/>
    <property type="match status" value="1"/>
</dbReference>
<evidence type="ECO:0000259" key="3">
    <source>
        <dbReference type="PROSITE" id="PS50110"/>
    </source>
</evidence>
<dbReference type="Proteomes" id="UP001154240">
    <property type="component" value="Unassembled WGS sequence"/>
</dbReference>
<reference evidence="4" key="1">
    <citation type="journal article" date="2022" name="bioRxiv">
        <title>Thiovibrio frasassiensisgen. nov., sp. nov., an autotrophic, elemental sulfur disproportionating bacterium isolated from sulfidic karst sediment, and proposal of Thiovibrionaceae fam. nov.</title>
        <authorList>
            <person name="Aronson H."/>
            <person name="Thomas C."/>
            <person name="Bhattacharyya M."/>
            <person name="Eckstein S."/>
            <person name="Jensen S."/>
            <person name="Barco R."/>
            <person name="Macalady J."/>
            <person name="Amend J."/>
        </authorList>
    </citation>
    <scope>NUCLEOTIDE SEQUENCE</scope>
    <source>
        <strain evidence="4">RS19-109</strain>
    </source>
</reference>
<dbReference type="CDD" id="cd00156">
    <property type="entry name" value="REC"/>
    <property type="match status" value="1"/>
</dbReference>
<dbReference type="AlphaFoldDB" id="A0A9X4MJ99"/>
<dbReference type="SMART" id="SM00448">
    <property type="entry name" value="REC"/>
    <property type="match status" value="1"/>
</dbReference>
<evidence type="ECO:0000313" key="5">
    <source>
        <dbReference type="Proteomes" id="UP001154240"/>
    </source>
</evidence>
<sequence>MARKYKVLIVDDSTSILKALARAFAETPYEVTTCNDSVKSYEMIEDEHFDIVISDIMMPELDGLSLLRKIKNYNGTIQVIMITGYITINNTLNAFRYGANDIFFKPFKDIQELIDAVDSAARKLNRINEILKMLASEKGH</sequence>
<keyword evidence="1 2" id="KW-0597">Phosphoprotein</keyword>
<feature type="domain" description="Response regulatory" evidence="3">
    <location>
        <begin position="6"/>
        <end position="120"/>
    </location>
</feature>
<dbReference type="GO" id="GO:0000160">
    <property type="term" value="P:phosphorelay signal transduction system"/>
    <property type="evidence" value="ECO:0007669"/>
    <property type="project" value="InterPro"/>
</dbReference>
<comment type="caution">
    <text evidence="4">The sequence shown here is derived from an EMBL/GenBank/DDBJ whole genome shotgun (WGS) entry which is preliminary data.</text>
</comment>
<organism evidence="4 5">
    <name type="scientific">Thiovibrio frasassiensis</name>
    <dbReference type="NCBI Taxonomy" id="2984131"/>
    <lineage>
        <taxon>Bacteria</taxon>
        <taxon>Pseudomonadati</taxon>
        <taxon>Thermodesulfobacteriota</taxon>
        <taxon>Desulfobulbia</taxon>
        <taxon>Desulfobulbales</taxon>
        <taxon>Thiovibrionaceae</taxon>
        <taxon>Thiovibrio</taxon>
    </lineage>
</organism>
<accession>A0A9X4MJ99</accession>
<dbReference type="InterPro" id="IPR011006">
    <property type="entry name" value="CheY-like_superfamily"/>
</dbReference>
<dbReference type="PROSITE" id="PS50110">
    <property type="entry name" value="RESPONSE_REGULATORY"/>
    <property type="match status" value="1"/>
</dbReference>
<gene>
    <name evidence="4" type="ORF">OLX77_10250</name>
</gene>
<dbReference type="SUPFAM" id="SSF52172">
    <property type="entry name" value="CheY-like"/>
    <property type="match status" value="1"/>
</dbReference>
<protein>
    <submittedName>
        <fullName evidence="4">Response regulator</fullName>
    </submittedName>
</protein>
<evidence type="ECO:0000256" key="1">
    <source>
        <dbReference type="ARBA" id="ARBA00022553"/>
    </source>
</evidence>
<dbReference type="EMBL" id="JAPHEH010000001">
    <property type="protein sequence ID" value="MDG4476533.1"/>
    <property type="molecule type" value="Genomic_DNA"/>
</dbReference>
<dbReference type="InterPro" id="IPR001789">
    <property type="entry name" value="Sig_transdc_resp-reg_receiver"/>
</dbReference>
<proteinExistence type="predicted"/>
<keyword evidence="5" id="KW-1185">Reference proteome</keyword>
<dbReference type="Gene3D" id="3.40.50.2300">
    <property type="match status" value="1"/>
</dbReference>
<dbReference type="Pfam" id="PF00072">
    <property type="entry name" value="Response_reg"/>
    <property type="match status" value="1"/>
</dbReference>
<name>A0A9X4MJ99_9BACT</name>
<dbReference type="PANTHER" id="PTHR44591">
    <property type="entry name" value="STRESS RESPONSE REGULATOR PROTEIN 1"/>
    <property type="match status" value="1"/>
</dbReference>
<dbReference type="RefSeq" id="WP_307633500.1">
    <property type="nucleotide sequence ID" value="NZ_JAPHEH010000001.1"/>
</dbReference>
<evidence type="ECO:0000313" key="4">
    <source>
        <dbReference type="EMBL" id="MDG4476533.1"/>
    </source>
</evidence>
<evidence type="ECO:0000256" key="2">
    <source>
        <dbReference type="PROSITE-ProRule" id="PRU00169"/>
    </source>
</evidence>